<feature type="transmembrane region" description="Helical" evidence="6">
    <location>
        <begin position="95"/>
        <end position="113"/>
    </location>
</feature>
<comment type="caution">
    <text evidence="7">The sequence shown here is derived from an EMBL/GenBank/DDBJ whole genome shotgun (WGS) entry which is preliminary data.</text>
</comment>
<dbReference type="InterPro" id="IPR050833">
    <property type="entry name" value="Poly_Biosynth_Transport"/>
</dbReference>
<feature type="transmembrane region" description="Helical" evidence="6">
    <location>
        <begin position="182"/>
        <end position="200"/>
    </location>
</feature>
<evidence type="ECO:0000313" key="8">
    <source>
        <dbReference type="Proteomes" id="UP000660024"/>
    </source>
</evidence>
<keyword evidence="2" id="KW-1003">Cell membrane</keyword>
<evidence type="ECO:0000256" key="2">
    <source>
        <dbReference type="ARBA" id="ARBA00022475"/>
    </source>
</evidence>
<feature type="transmembrane region" description="Helical" evidence="6">
    <location>
        <begin position="15"/>
        <end position="36"/>
    </location>
</feature>
<proteinExistence type="predicted"/>
<feature type="transmembrane region" description="Helical" evidence="6">
    <location>
        <begin position="51"/>
        <end position="74"/>
    </location>
</feature>
<keyword evidence="3 6" id="KW-0812">Transmembrane</keyword>
<feature type="transmembrane region" description="Helical" evidence="6">
    <location>
        <begin position="455"/>
        <end position="471"/>
    </location>
</feature>
<keyword evidence="8" id="KW-1185">Reference proteome</keyword>
<evidence type="ECO:0000313" key="7">
    <source>
        <dbReference type="EMBL" id="MBK0383042.1"/>
    </source>
</evidence>
<dbReference type="PANTHER" id="PTHR30250">
    <property type="entry name" value="PST FAMILY PREDICTED COLANIC ACID TRANSPORTER"/>
    <property type="match status" value="1"/>
</dbReference>
<keyword evidence="5 6" id="KW-0472">Membrane</keyword>
<comment type="subcellular location">
    <subcellularLocation>
        <location evidence="1">Cell membrane</location>
        <topology evidence="1">Multi-pass membrane protein</topology>
    </subcellularLocation>
</comment>
<evidence type="ECO:0000256" key="5">
    <source>
        <dbReference type="ARBA" id="ARBA00023136"/>
    </source>
</evidence>
<accession>A0ABS1BJL5</accession>
<reference evidence="7 8" key="1">
    <citation type="submission" date="2020-12" db="EMBL/GenBank/DDBJ databases">
        <title>Bacterial novel species Pedobacter sp. SD-b isolated from soil.</title>
        <authorList>
            <person name="Jung H.-Y."/>
        </authorList>
    </citation>
    <scope>NUCLEOTIDE SEQUENCE [LARGE SCALE GENOMIC DNA]</scope>
    <source>
        <strain evidence="7 8">SD-b</strain>
    </source>
</reference>
<dbReference type="Proteomes" id="UP000660024">
    <property type="component" value="Unassembled WGS sequence"/>
</dbReference>
<feature type="transmembrane region" description="Helical" evidence="6">
    <location>
        <begin position="327"/>
        <end position="346"/>
    </location>
</feature>
<evidence type="ECO:0000256" key="6">
    <source>
        <dbReference type="SAM" id="Phobius"/>
    </source>
</evidence>
<feature type="transmembrane region" description="Helical" evidence="6">
    <location>
        <begin position="366"/>
        <end position="385"/>
    </location>
</feature>
<gene>
    <name evidence="7" type="ORF">I5M32_08730</name>
</gene>
<evidence type="ECO:0008006" key="9">
    <source>
        <dbReference type="Google" id="ProtNLM"/>
    </source>
</evidence>
<sequence length="484" mass="55573">MTVNKIFEKVVRNEGFSLVLGNSLLSVFTFLSLVILSHNLSPGIYGKLREILLYAGLIIQFGSAGFSQTVYYYLNLESFYSKRETLIKQVRIFQIILLTVSLIIFATIFIVFFKNQNGLNLTEILSIGLYVLFTGFSVIDLNIALVYKKYLPYIKYNIVIQILRCTLFLIFTYLSMDLTNILLLNAVIQIFITAVNWMILESSFMGVKSWRIDVVLQRNLMNYSTPLFFSTISSFFIANTGKLILSLNNASPINFAVFTNVTSDVPFVGNVYLSYFTIALPGMVLAFQKKNYQELIKLRFDYISKVIDIVLPLSVAIVVWHKELISIFFGNIYANYSYLFAIYSMIGLLRVCSHHDVLLSSNKTKYIFYFQFVELILHVILSMILYHYLGILGLVIATVITNYTYIFLVNVYSARVLKTNVFAMFPYFIIFKNTLILCISAIFLSCIFDKIMPKSSFYVSITVWAVFILLIKKKSIRSYLTNDG</sequence>
<evidence type="ECO:0000256" key="3">
    <source>
        <dbReference type="ARBA" id="ARBA00022692"/>
    </source>
</evidence>
<evidence type="ECO:0000256" key="4">
    <source>
        <dbReference type="ARBA" id="ARBA00022989"/>
    </source>
</evidence>
<organism evidence="7 8">
    <name type="scientific">Pedobacter segetis</name>
    <dbReference type="NCBI Taxonomy" id="2793069"/>
    <lineage>
        <taxon>Bacteria</taxon>
        <taxon>Pseudomonadati</taxon>
        <taxon>Bacteroidota</taxon>
        <taxon>Sphingobacteriia</taxon>
        <taxon>Sphingobacteriales</taxon>
        <taxon>Sphingobacteriaceae</taxon>
        <taxon>Pedobacter</taxon>
    </lineage>
</organism>
<feature type="transmembrane region" description="Helical" evidence="6">
    <location>
        <begin position="125"/>
        <end position="146"/>
    </location>
</feature>
<protein>
    <recommendedName>
        <fullName evidence="9">Membrane protein involved in the export of O-antigen and teichoic acid</fullName>
    </recommendedName>
</protein>
<dbReference type="EMBL" id="JAEHFY010000010">
    <property type="protein sequence ID" value="MBK0383042.1"/>
    <property type="molecule type" value="Genomic_DNA"/>
</dbReference>
<name>A0ABS1BJL5_9SPHI</name>
<feature type="transmembrane region" description="Helical" evidence="6">
    <location>
        <begin position="267"/>
        <end position="288"/>
    </location>
</feature>
<feature type="transmembrane region" description="Helical" evidence="6">
    <location>
        <begin position="158"/>
        <end position="176"/>
    </location>
</feature>
<feature type="transmembrane region" description="Helical" evidence="6">
    <location>
        <begin position="424"/>
        <end position="443"/>
    </location>
</feature>
<dbReference type="RefSeq" id="WP_200585846.1">
    <property type="nucleotide sequence ID" value="NZ_JAEHFY010000010.1"/>
</dbReference>
<keyword evidence="4 6" id="KW-1133">Transmembrane helix</keyword>
<feature type="transmembrane region" description="Helical" evidence="6">
    <location>
        <begin position="391"/>
        <end position="412"/>
    </location>
</feature>
<feature type="transmembrane region" description="Helical" evidence="6">
    <location>
        <begin position="300"/>
        <end position="321"/>
    </location>
</feature>
<dbReference type="PANTHER" id="PTHR30250:SF11">
    <property type="entry name" value="O-ANTIGEN TRANSPORTER-RELATED"/>
    <property type="match status" value="1"/>
</dbReference>
<evidence type="ECO:0000256" key="1">
    <source>
        <dbReference type="ARBA" id="ARBA00004651"/>
    </source>
</evidence>